<dbReference type="KEGG" id="cfus:CYFUS_001542"/>
<accession>A0A250IY10</accession>
<proteinExistence type="predicted"/>
<dbReference type="AlphaFoldDB" id="A0A250IY10"/>
<dbReference type="Pfam" id="PF01344">
    <property type="entry name" value="Kelch_1"/>
    <property type="match status" value="2"/>
</dbReference>
<evidence type="ECO:0000256" key="1">
    <source>
        <dbReference type="ARBA" id="ARBA00022441"/>
    </source>
</evidence>
<organism evidence="3 4">
    <name type="scientific">Cystobacter fuscus</name>
    <dbReference type="NCBI Taxonomy" id="43"/>
    <lineage>
        <taxon>Bacteria</taxon>
        <taxon>Pseudomonadati</taxon>
        <taxon>Myxococcota</taxon>
        <taxon>Myxococcia</taxon>
        <taxon>Myxococcales</taxon>
        <taxon>Cystobacterineae</taxon>
        <taxon>Archangiaceae</taxon>
        <taxon>Cystobacter</taxon>
    </lineage>
</organism>
<keyword evidence="1" id="KW-0880">Kelch repeat</keyword>
<gene>
    <name evidence="3" type="ORF">CYFUS_001542</name>
</gene>
<dbReference type="SUPFAM" id="SSF117281">
    <property type="entry name" value="Kelch motif"/>
    <property type="match status" value="1"/>
</dbReference>
<dbReference type="Proteomes" id="UP000217257">
    <property type="component" value="Chromosome"/>
</dbReference>
<reference evidence="3 4" key="1">
    <citation type="submission" date="2017-06" db="EMBL/GenBank/DDBJ databases">
        <title>Sequencing and comparative analysis of myxobacterial genomes.</title>
        <authorList>
            <person name="Rupp O."/>
            <person name="Goesmann A."/>
            <person name="Sogaard-Andersen L."/>
        </authorList>
    </citation>
    <scope>NUCLEOTIDE SEQUENCE [LARGE SCALE GENOMIC DNA]</scope>
    <source>
        <strain evidence="3 4">DSM 52655</strain>
    </source>
</reference>
<evidence type="ECO:0000313" key="3">
    <source>
        <dbReference type="EMBL" id="ATB36128.1"/>
    </source>
</evidence>
<dbReference type="InterPro" id="IPR006652">
    <property type="entry name" value="Kelch_1"/>
</dbReference>
<evidence type="ECO:0000313" key="4">
    <source>
        <dbReference type="Proteomes" id="UP000217257"/>
    </source>
</evidence>
<sequence>MKVTHSATALADGRVLVTGGLVDNADECLGFNCLASAEVYNPATGTWTATGDMHSPRRRHSLTPLNGGLVLAVGGYDDSTGIHTSAELYDPNAGAWCTTGTSEVYGLGGR</sequence>
<name>A0A250IY10_9BACT</name>
<protein>
    <submittedName>
        <fullName evidence="3">Uncharacterized protein</fullName>
    </submittedName>
</protein>
<evidence type="ECO:0000256" key="2">
    <source>
        <dbReference type="ARBA" id="ARBA00022737"/>
    </source>
</evidence>
<dbReference type="PANTHER" id="PTHR46344:SF27">
    <property type="entry name" value="KELCH REPEAT SUPERFAMILY PROTEIN"/>
    <property type="match status" value="1"/>
</dbReference>
<dbReference type="InterPro" id="IPR015915">
    <property type="entry name" value="Kelch-typ_b-propeller"/>
</dbReference>
<keyword evidence="2" id="KW-0677">Repeat</keyword>
<dbReference type="PANTHER" id="PTHR46344">
    <property type="entry name" value="OS02G0202900 PROTEIN"/>
    <property type="match status" value="1"/>
</dbReference>
<dbReference type="InterPro" id="IPR037293">
    <property type="entry name" value="Gal_Oxidase_central_sf"/>
</dbReference>
<dbReference type="Gene3D" id="2.130.10.80">
    <property type="entry name" value="Galactose oxidase/kelch, beta-propeller"/>
    <property type="match status" value="1"/>
</dbReference>
<dbReference type="SMART" id="SM00612">
    <property type="entry name" value="Kelch"/>
    <property type="match status" value="2"/>
</dbReference>
<dbReference type="EMBL" id="CP022098">
    <property type="protein sequence ID" value="ATB36128.1"/>
    <property type="molecule type" value="Genomic_DNA"/>
</dbReference>